<dbReference type="SUPFAM" id="SSF47413">
    <property type="entry name" value="lambda repressor-like DNA-binding domains"/>
    <property type="match status" value="1"/>
</dbReference>
<dbReference type="OrthoDB" id="3034420at2"/>
<reference evidence="3 4" key="1">
    <citation type="submission" date="2019-03" db="EMBL/GenBank/DDBJ databases">
        <title>Draft Genome Sequence of Massilia arenosa sp. nov., a Novel Massilia Species Isolated from a Sandy-loam Maize Soil.</title>
        <authorList>
            <person name="Raths R."/>
            <person name="Peta V."/>
            <person name="Bucking H."/>
        </authorList>
    </citation>
    <scope>NUCLEOTIDE SEQUENCE [LARGE SCALE GENOMIC DNA]</scope>
    <source>
        <strain evidence="3 4">MC02</strain>
    </source>
</reference>
<dbReference type="InterPro" id="IPR001387">
    <property type="entry name" value="Cro/C1-type_HTH"/>
</dbReference>
<gene>
    <name evidence="3" type="ORF">E4L96_12255</name>
</gene>
<dbReference type="Proteomes" id="UP000298438">
    <property type="component" value="Unassembled WGS sequence"/>
</dbReference>
<evidence type="ECO:0000256" key="1">
    <source>
        <dbReference type="ARBA" id="ARBA00023125"/>
    </source>
</evidence>
<keyword evidence="1" id="KW-0238">DNA-binding</keyword>
<dbReference type="RefSeq" id="WP_135207510.1">
    <property type="nucleotide sequence ID" value="NZ_SPVF01000153.1"/>
</dbReference>
<dbReference type="PROSITE" id="PS50943">
    <property type="entry name" value="HTH_CROC1"/>
    <property type="match status" value="1"/>
</dbReference>
<dbReference type="PANTHER" id="PTHR46558">
    <property type="entry name" value="TRACRIPTIONAL REGULATORY PROTEIN-RELATED-RELATED"/>
    <property type="match status" value="1"/>
</dbReference>
<sequence length="71" mass="7413">MGEPGTAQLHTTLPVHRARLGLTQAALAERAGITRKSVNAIEAGNMVPSVVLALKLAQALEVPVEELFALA</sequence>
<dbReference type="SMART" id="SM00530">
    <property type="entry name" value="HTH_XRE"/>
    <property type="match status" value="1"/>
</dbReference>
<protein>
    <submittedName>
        <fullName evidence="3">Transcriptional regulator</fullName>
    </submittedName>
</protein>
<dbReference type="Gene3D" id="1.10.260.40">
    <property type="entry name" value="lambda repressor-like DNA-binding domains"/>
    <property type="match status" value="1"/>
</dbReference>
<evidence type="ECO:0000313" key="3">
    <source>
        <dbReference type="EMBL" id="TFW19035.1"/>
    </source>
</evidence>
<dbReference type="CDD" id="cd00093">
    <property type="entry name" value="HTH_XRE"/>
    <property type="match status" value="1"/>
</dbReference>
<dbReference type="Pfam" id="PF01381">
    <property type="entry name" value="HTH_3"/>
    <property type="match status" value="1"/>
</dbReference>
<proteinExistence type="predicted"/>
<dbReference type="EMBL" id="SPVF01000153">
    <property type="protein sequence ID" value="TFW19035.1"/>
    <property type="molecule type" value="Genomic_DNA"/>
</dbReference>
<dbReference type="PANTHER" id="PTHR46558:SF11">
    <property type="entry name" value="HTH-TYPE TRANSCRIPTIONAL REGULATOR XRE"/>
    <property type="match status" value="1"/>
</dbReference>
<comment type="caution">
    <text evidence="3">The sequence shown here is derived from an EMBL/GenBank/DDBJ whole genome shotgun (WGS) entry which is preliminary data.</text>
</comment>
<evidence type="ECO:0000313" key="4">
    <source>
        <dbReference type="Proteomes" id="UP000298438"/>
    </source>
</evidence>
<evidence type="ECO:0000259" key="2">
    <source>
        <dbReference type="PROSITE" id="PS50943"/>
    </source>
</evidence>
<dbReference type="AlphaFoldDB" id="A0A4Y9SFZ4"/>
<keyword evidence="4" id="KW-1185">Reference proteome</keyword>
<dbReference type="InterPro" id="IPR010982">
    <property type="entry name" value="Lambda_DNA-bd_dom_sf"/>
</dbReference>
<dbReference type="GO" id="GO:0003677">
    <property type="term" value="F:DNA binding"/>
    <property type="evidence" value="ECO:0007669"/>
    <property type="project" value="UniProtKB-KW"/>
</dbReference>
<feature type="domain" description="HTH cro/C1-type" evidence="2">
    <location>
        <begin position="17"/>
        <end position="67"/>
    </location>
</feature>
<accession>A0A4Y9SFZ4</accession>
<organism evidence="3 4">
    <name type="scientific">Zemynaea arenosa</name>
    <dbReference type="NCBI Taxonomy" id="2561931"/>
    <lineage>
        <taxon>Bacteria</taxon>
        <taxon>Pseudomonadati</taxon>
        <taxon>Pseudomonadota</taxon>
        <taxon>Betaproteobacteria</taxon>
        <taxon>Burkholderiales</taxon>
        <taxon>Oxalobacteraceae</taxon>
        <taxon>Telluria group</taxon>
        <taxon>Zemynaea</taxon>
    </lineage>
</organism>
<name>A0A4Y9SFZ4_9BURK</name>